<dbReference type="Proteomes" id="UP000248863">
    <property type="component" value="Unassembled WGS sequence"/>
</dbReference>
<evidence type="ECO:0000313" key="1">
    <source>
        <dbReference type="EMBL" id="RAI31825.1"/>
    </source>
</evidence>
<evidence type="ECO:0000313" key="2">
    <source>
        <dbReference type="Proteomes" id="UP000248863"/>
    </source>
</evidence>
<reference evidence="1 2" key="1">
    <citation type="submission" date="2017-07" db="EMBL/GenBank/DDBJ databases">
        <title>Draft Genome Sequences of Select Purple Nonsulfur Bacteria.</title>
        <authorList>
            <person name="Lasarre B."/>
            <person name="Mckinlay J.B."/>
        </authorList>
    </citation>
    <scope>NUCLEOTIDE SEQUENCE [LARGE SCALE GENOMIC DNA]</scope>
    <source>
        <strain evidence="1 2">DSM 11907</strain>
    </source>
</reference>
<protein>
    <submittedName>
        <fullName evidence="1">Uncharacterized protein</fullName>
    </submittedName>
</protein>
<name>A0A327K288_9BRAD</name>
<sequence length="121" mass="12950">MRVLENTPGRLALQSSGFANAVTCILDKPEGTVRVQRKVLLWPRTPIEAPLDAIEDVTISEVKDAASGTQLHVPVINLGAGRLVSLSATDKDVAVEVVDTIRAFLDAGRDGRGRKPARPRG</sequence>
<keyword evidence="2" id="KW-1185">Reference proteome</keyword>
<organism evidence="1 2">
    <name type="scientific">Rhodoplanes elegans</name>
    <dbReference type="NCBI Taxonomy" id="29408"/>
    <lineage>
        <taxon>Bacteria</taxon>
        <taxon>Pseudomonadati</taxon>
        <taxon>Pseudomonadota</taxon>
        <taxon>Alphaproteobacteria</taxon>
        <taxon>Hyphomicrobiales</taxon>
        <taxon>Nitrobacteraceae</taxon>
        <taxon>Rhodoplanes</taxon>
    </lineage>
</organism>
<accession>A0A327K288</accession>
<dbReference type="AlphaFoldDB" id="A0A327K288"/>
<dbReference type="RefSeq" id="WP_111359804.1">
    <property type="nucleotide sequence ID" value="NZ_NHSK01000030.1"/>
</dbReference>
<comment type="caution">
    <text evidence="1">The sequence shown here is derived from an EMBL/GenBank/DDBJ whole genome shotgun (WGS) entry which is preliminary data.</text>
</comment>
<gene>
    <name evidence="1" type="ORF">CH338_25210</name>
</gene>
<proteinExistence type="predicted"/>
<dbReference type="EMBL" id="NPEU01000471">
    <property type="protein sequence ID" value="RAI31825.1"/>
    <property type="molecule type" value="Genomic_DNA"/>
</dbReference>